<sequence length="352" mass="39423">MKGDRDMSEHVSNNCHLWNDSTLVINNNNHLKKFFNSTSSSLSPLHNDEDGKLPNQPKHLSNSPRAIITKTKSTVRTMDSVHPNHNKKYNPSTSSGDSTATTVHKSVILSDEINSHLITPLCNDKHCVQSKHIYQDNLECDHLNYKLLNNNNNNNNSNNAKASDLCHTSSEHQNDSVTARLEPNLDNVNSDAVVPSCSSVMNSLPSHSVGISVYNKESKHLEVDDYLTEAQKLVITGPTDLSLAMLCHRISRLQTEAEAVAKAISANNHNDSFRNKQSINPLSIIDQQFPSPPREEQPFQIDINNITNNNDTIHVMRVQQLSGKPDIYLDRSVNKDERLSDNYCNNNQDDDV</sequence>
<proteinExistence type="predicted"/>
<organism evidence="2 3">
    <name type="scientific">Schistosoma mekongi</name>
    <name type="common">Parasitic worm</name>
    <dbReference type="NCBI Taxonomy" id="38744"/>
    <lineage>
        <taxon>Eukaryota</taxon>
        <taxon>Metazoa</taxon>
        <taxon>Spiralia</taxon>
        <taxon>Lophotrochozoa</taxon>
        <taxon>Platyhelminthes</taxon>
        <taxon>Trematoda</taxon>
        <taxon>Digenea</taxon>
        <taxon>Strigeidida</taxon>
        <taxon>Schistosomatoidea</taxon>
        <taxon>Schistosomatidae</taxon>
        <taxon>Schistosoma</taxon>
    </lineage>
</organism>
<dbReference type="AlphaFoldDB" id="A0AAE1ZJ52"/>
<evidence type="ECO:0000313" key="2">
    <source>
        <dbReference type="EMBL" id="KAK4474484.1"/>
    </source>
</evidence>
<feature type="compositionally biased region" description="Polar residues" evidence="1">
    <location>
        <begin position="89"/>
        <end position="100"/>
    </location>
</feature>
<gene>
    <name evidence="2" type="ORF">MN116_001634</name>
</gene>
<name>A0AAE1ZJ52_SCHME</name>
<keyword evidence="3" id="KW-1185">Reference proteome</keyword>
<reference evidence="2" key="2">
    <citation type="journal article" date="2023" name="Infect Dis Poverty">
        <title>Chromosome-scale genome of the human blood fluke Schistosoma mekongi and its implications for public health.</title>
        <authorList>
            <person name="Zhou M."/>
            <person name="Xu L."/>
            <person name="Xu D."/>
            <person name="Chen W."/>
            <person name="Khan J."/>
            <person name="Hu Y."/>
            <person name="Huang H."/>
            <person name="Wei H."/>
            <person name="Zhang Y."/>
            <person name="Chusongsang P."/>
            <person name="Tanasarnprasert K."/>
            <person name="Hu X."/>
            <person name="Limpanont Y."/>
            <person name="Lv Z."/>
        </authorList>
    </citation>
    <scope>NUCLEOTIDE SEQUENCE</scope>
    <source>
        <strain evidence="2">LV_2022a</strain>
    </source>
</reference>
<protein>
    <submittedName>
        <fullName evidence="2">Uncharacterized protein</fullName>
    </submittedName>
</protein>
<dbReference type="EMBL" id="JALJAT010000001">
    <property type="protein sequence ID" value="KAK4474484.1"/>
    <property type="molecule type" value="Genomic_DNA"/>
</dbReference>
<evidence type="ECO:0000313" key="3">
    <source>
        <dbReference type="Proteomes" id="UP001292079"/>
    </source>
</evidence>
<feature type="region of interest" description="Disordered" evidence="1">
    <location>
        <begin position="40"/>
        <end position="100"/>
    </location>
</feature>
<reference evidence="2" key="1">
    <citation type="submission" date="2022-04" db="EMBL/GenBank/DDBJ databases">
        <authorList>
            <person name="Xu L."/>
            <person name="Lv Z."/>
        </authorList>
    </citation>
    <scope>NUCLEOTIDE SEQUENCE</scope>
    <source>
        <strain evidence="2">LV_2022a</strain>
    </source>
</reference>
<comment type="caution">
    <text evidence="2">The sequence shown here is derived from an EMBL/GenBank/DDBJ whole genome shotgun (WGS) entry which is preliminary data.</text>
</comment>
<feature type="compositionally biased region" description="Polar residues" evidence="1">
    <location>
        <begin position="58"/>
        <end position="77"/>
    </location>
</feature>
<accession>A0AAE1ZJ52</accession>
<dbReference type="Proteomes" id="UP001292079">
    <property type="component" value="Unassembled WGS sequence"/>
</dbReference>
<evidence type="ECO:0000256" key="1">
    <source>
        <dbReference type="SAM" id="MobiDB-lite"/>
    </source>
</evidence>